<dbReference type="RefSeq" id="WP_060191886.1">
    <property type="nucleotide sequence ID" value="NZ_LPHD01000049.1"/>
</dbReference>
<evidence type="ECO:0000313" key="1">
    <source>
        <dbReference type="EMBL" id="KWA83742.1"/>
    </source>
</evidence>
<comment type="caution">
    <text evidence="1">The sequence shown here is derived from an EMBL/GenBank/DDBJ whole genome shotgun (WGS) entry which is preliminary data.</text>
</comment>
<protein>
    <submittedName>
        <fullName evidence="1">Uncharacterized protein</fullName>
    </submittedName>
</protein>
<dbReference type="Proteomes" id="UP000060630">
    <property type="component" value="Unassembled WGS sequence"/>
</dbReference>
<evidence type="ECO:0000313" key="2">
    <source>
        <dbReference type="Proteomes" id="UP000060630"/>
    </source>
</evidence>
<reference evidence="1 2" key="1">
    <citation type="submission" date="2015-11" db="EMBL/GenBank/DDBJ databases">
        <title>Expanding the genomic diversity of Burkholderia species for the development of highly accurate diagnostics.</title>
        <authorList>
            <person name="Sahl J."/>
            <person name="Keim P."/>
            <person name="Wagner D."/>
        </authorList>
    </citation>
    <scope>NUCLEOTIDE SEQUENCE [LARGE SCALE GENOMIC DNA]</scope>
    <source>
        <strain evidence="1 2">MSMB2087WGS</strain>
    </source>
</reference>
<dbReference type="AlphaFoldDB" id="A0A119HFC7"/>
<organism evidence="1 2">
    <name type="scientific">Burkholderia ubonensis</name>
    <dbReference type="NCBI Taxonomy" id="101571"/>
    <lineage>
        <taxon>Bacteria</taxon>
        <taxon>Pseudomonadati</taxon>
        <taxon>Pseudomonadota</taxon>
        <taxon>Betaproteobacteria</taxon>
        <taxon>Burkholderiales</taxon>
        <taxon>Burkholderiaceae</taxon>
        <taxon>Burkholderia</taxon>
        <taxon>Burkholderia cepacia complex</taxon>
    </lineage>
</organism>
<sequence length="82" mass="9468">MFNLIRCIRNFFARETTRHQKLEAMFQSGKQVRNVRTGKVYLVEWVDMNAAMVSGGGVRFIVDWFTPAGTIRTDVADDWDPV</sequence>
<dbReference type="EMBL" id="LPHD01000049">
    <property type="protein sequence ID" value="KWA83742.1"/>
    <property type="molecule type" value="Genomic_DNA"/>
</dbReference>
<accession>A0A119HFC7</accession>
<name>A0A119HFC7_9BURK</name>
<proteinExistence type="predicted"/>
<gene>
    <name evidence="1" type="ORF">WL29_20470</name>
</gene>